<dbReference type="SUPFAM" id="SSF53955">
    <property type="entry name" value="Lysozyme-like"/>
    <property type="match status" value="1"/>
</dbReference>
<dbReference type="InterPro" id="IPR001264">
    <property type="entry name" value="Glyco_trans_51"/>
</dbReference>
<keyword evidence="3" id="KW-0328">Glycosyltransferase</keyword>
<evidence type="ECO:0000256" key="6">
    <source>
        <dbReference type="ARBA" id="ARBA00023268"/>
    </source>
</evidence>
<dbReference type="Pfam" id="PF00912">
    <property type="entry name" value="Transgly"/>
    <property type="match status" value="1"/>
</dbReference>
<dbReference type="PROSITE" id="PS51178">
    <property type="entry name" value="PASTA"/>
    <property type="match status" value="2"/>
</dbReference>
<name>A0A0D8HD72_9ACTN</name>
<proteinExistence type="predicted"/>
<accession>A0A0D8HD72</accession>
<comment type="caution">
    <text evidence="12">The sequence shown here is derived from an EMBL/GenBank/DDBJ whole genome shotgun (WGS) entry which is preliminary data.</text>
</comment>
<feature type="domain" description="PASTA" evidence="11">
    <location>
        <begin position="632"/>
        <end position="698"/>
    </location>
</feature>
<evidence type="ECO:0000256" key="8">
    <source>
        <dbReference type="ARBA" id="ARBA00049902"/>
    </source>
</evidence>
<dbReference type="GO" id="GO:0009252">
    <property type="term" value="P:peptidoglycan biosynthetic process"/>
    <property type="evidence" value="ECO:0007669"/>
    <property type="project" value="TreeGrafter"/>
</dbReference>
<evidence type="ECO:0000259" key="11">
    <source>
        <dbReference type="PROSITE" id="PS51178"/>
    </source>
</evidence>
<protein>
    <submittedName>
        <fullName evidence="12">Penicillin-binding protein 2D</fullName>
    </submittedName>
</protein>
<keyword evidence="1" id="KW-0121">Carboxypeptidase</keyword>
<dbReference type="Proteomes" id="UP000032360">
    <property type="component" value="Unassembled WGS sequence"/>
</dbReference>
<comment type="catalytic activity">
    <reaction evidence="8">
        <text>[GlcNAc-(1-&gt;4)-Mur2Ac(oyl-L-Ala-gamma-D-Glu-L-Lys-D-Ala-D-Ala)](n)-di-trans,octa-cis-undecaprenyl diphosphate + beta-D-GlcNAc-(1-&gt;4)-Mur2Ac(oyl-L-Ala-gamma-D-Glu-L-Lys-D-Ala-D-Ala)-di-trans,octa-cis-undecaprenyl diphosphate = [GlcNAc-(1-&gt;4)-Mur2Ac(oyl-L-Ala-gamma-D-Glu-L-Lys-D-Ala-D-Ala)](n+1)-di-trans,octa-cis-undecaprenyl diphosphate + di-trans,octa-cis-undecaprenyl diphosphate + H(+)</text>
        <dbReference type="Rhea" id="RHEA:23708"/>
        <dbReference type="Rhea" id="RHEA-COMP:9602"/>
        <dbReference type="Rhea" id="RHEA-COMP:9603"/>
        <dbReference type="ChEBI" id="CHEBI:15378"/>
        <dbReference type="ChEBI" id="CHEBI:58405"/>
        <dbReference type="ChEBI" id="CHEBI:60033"/>
        <dbReference type="ChEBI" id="CHEBI:78435"/>
        <dbReference type="EC" id="2.4.99.28"/>
    </reaction>
</comment>
<dbReference type="STRING" id="1280514.AXFE_32600"/>
<dbReference type="Gene3D" id="3.40.710.10">
    <property type="entry name" value="DD-peptidase/beta-lactamase superfamily"/>
    <property type="match status" value="1"/>
</dbReference>
<feature type="domain" description="PASTA" evidence="11">
    <location>
        <begin position="703"/>
        <end position="774"/>
    </location>
</feature>
<evidence type="ECO:0000256" key="2">
    <source>
        <dbReference type="ARBA" id="ARBA00022670"/>
    </source>
</evidence>
<evidence type="ECO:0000256" key="1">
    <source>
        <dbReference type="ARBA" id="ARBA00022645"/>
    </source>
</evidence>
<dbReference type="SUPFAM" id="SSF56601">
    <property type="entry name" value="beta-lactamase/transpeptidase-like"/>
    <property type="match status" value="1"/>
</dbReference>
<dbReference type="GO" id="GO:0006508">
    <property type="term" value="P:proteolysis"/>
    <property type="evidence" value="ECO:0007669"/>
    <property type="project" value="UniProtKB-KW"/>
</dbReference>
<keyword evidence="2" id="KW-0645">Protease</keyword>
<evidence type="ECO:0000256" key="4">
    <source>
        <dbReference type="ARBA" id="ARBA00022679"/>
    </source>
</evidence>
<keyword evidence="5" id="KW-0378">Hydrolase</keyword>
<evidence type="ECO:0000256" key="9">
    <source>
        <dbReference type="SAM" id="MobiDB-lite"/>
    </source>
</evidence>
<feature type="region of interest" description="Disordered" evidence="9">
    <location>
        <begin position="729"/>
        <end position="760"/>
    </location>
</feature>
<dbReference type="PANTHER" id="PTHR32282:SF33">
    <property type="entry name" value="PEPTIDOGLYCAN GLYCOSYLTRANSFERASE"/>
    <property type="match status" value="1"/>
</dbReference>
<dbReference type="EMBL" id="JXYS01000112">
    <property type="protein sequence ID" value="KJF15895.1"/>
    <property type="molecule type" value="Genomic_DNA"/>
</dbReference>
<dbReference type="GO" id="GO:0009002">
    <property type="term" value="F:serine-type D-Ala-D-Ala carboxypeptidase activity"/>
    <property type="evidence" value="ECO:0007669"/>
    <property type="project" value="UniProtKB-EC"/>
</dbReference>
<comment type="catalytic activity">
    <reaction evidence="7">
        <text>Preferential cleavage: (Ac)2-L-Lys-D-Ala-|-D-Ala. Also transpeptidation of peptidyl-alanyl moieties that are N-acyl substituents of D-alanine.</text>
        <dbReference type="EC" id="3.4.16.4"/>
    </reaction>
</comment>
<sequence length="774" mass="81246">MISLFLSLASIGLLLSACTLPKVVSTNPDTFAQISSIYASNGTLITQVPTNIVRIPIPLSQMGSEIPKAVVAIEDRRYWKRGPIDIKSTIRAALADLSAGAVVQGGSTIEEQLVKLELGTPKRTLAEKTHEILLSLGSLAGTTKSIVLDKYLNDVYLGEGTYGIQAASLRYFSLNANQLNLVQAALLAGLINAPSAYDPILHPALALYRRNQVLNALYVNRQITKQQLSSSLSAPIQLNPSNTVVNPKLGYFSETVLNEAATLPALGSTPTQRLNLIEHGGLKIVTTEVQSQQKQAQKAVLDGIPNSANMPSGALVSINPANGAIEALVGGPGYNSGKAYSQFNMATQAQRPSGSTFKVIALAEALTQGFTAKSVFYAPKVLYVAPANHQSAWVVHNYEGEPTGYMTLLTATALSVNTVYAQLITKIGPANVVSMAHAMGIKSPLLPYNSIVLGAQPVTPLDMASVNATLADYGTYNAPYSISAIYDSSGKLIYSHALHPKQVLSPTIAATEIQILTHVMTEGTGVNASLYRPAAGKTGTGENWADAWFAGFVPQLATVVWVGYPSGEVPMIPPTTPIYVTGGSWPARIFAQYMTSALAASPIEQFRTPTSFAVAPPVPTTTSPPKVSTTVTTPSTALTNVIGMPVSLAESTLSGQGFKVSLSFAPSSEYPPGYAISQSPSPGVALVKDATIDLTVAKGTLTYPSIVVVPNLLGLTASQANETISSVSLSGSCTTNQQTGTSGANQTPQAVWEQSPIPGTQVPLGSTITCYNNP</sequence>
<dbReference type="Gene3D" id="3.30.10.20">
    <property type="match status" value="2"/>
</dbReference>
<dbReference type="SMART" id="SM00740">
    <property type="entry name" value="PASTA"/>
    <property type="match status" value="2"/>
</dbReference>
<dbReference type="InterPro" id="IPR023346">
    <property type="entry name" value="Lysozyme-like_dom_sf"/>
</dbReference>
<dbReference type="InterPro" id="IPR012338">
    <property type="entry name" value="Beta-lactam/transpept-like"/>
</dbReference>
<dbReference type="PATRIC" id="fig|1280514.3.peg.4364"/>
<dbReference type="InterPro" id="IPR001460">
    <property type="entry name" value="PCN-bd_Tpept"/>
</dbReference>
<keyword evidence="4" id="KW-0808">Transferase</keyword>
<dbReference type="GO" id="GO:0030288">
    <property type="term" value="C:outer membrane-bounded periplasmic space"/>
    <property type="evidence" value="ECO:0007669"/>
    <property type="project" value="TreeGrafter"/>
</dbReference>
<dbReference type="Gene3D" id="1.10.3810.10">
    <property type="entry name" value="Biosynthetic peptidoglycan transglycosylase-like"/>
    <property type="match status" value="1"/>
</dbReference>
<dbReference type="InterPro" id="IPR050396">
    <property type="entry name" value="Glycosyltr_51/Transpeptidase"/>
</dbReference>
<feature type="compositionally biased region" description="Polar residues" evidence="9">
    <location>
        <begin position="729"/>
        <end position="749"/>
    </location>
</feature>
<evidence type="ECO:0000256" key="3">
    <source>
        <dbReference type="ARBA" id="ARBA00022676"/>
    </source>
</evidence>
<keyword evidence="6" id="KW-0511">Multifunctional enzyme</keyword>
<evidence type="ECO:0000313" key="12">
    <source>
        <dbReference type="EMBL" id="KJF15895.1"/>
    </source>
</evidence>
<evidence type="ECO:0000256" key="7">
    <source>
        <dbReference type="ARBA" id="ARBA00034000"/>
    </source>
</evidence>
<reference evidence="12 13" key="1">
    <citation type="submission" date="2015-01" db="EMBL/GenBank/DDBJ databases">
        <title>Draft genome of the acidophilic iron oxidizer Acidithrix ferrooxidans strain Py-F3.</title>
        <authorList>
            <person name="Poehlein A."/>
            <person name="Eisen S."/>
            <person name="Schloemann M."/>
            <person name="Johnson B.D."/>
            <person name="Daniel R."/>
            <person name="Muehling M."/>
        </authorList>
    </citation>
    <scope>NUCLEOTIDE SEQUENCE [LARGE SCALE GENOMIC DNA]</scope>
    <source>
        <strain evidence="12 13">Py-F3</strain>
    </source>
</reference>
<evidence type="ECO:0000313" key="13">
    <source>
        <dbReference type="Proteomes" id="UP000032360"/>
    </source>
</evidence>
<dbReference type="AlphaFoldDB" id="A0A0D8HD72"/>
<dbReference type="InterPro" id="IPR036950">
    <property type="entry name" value="PBP_transglycosylase"/>
</dbReference>
<feature type="chain" id="PRO_5038880583" evidence="10">
    <location>
        <begin position="22"/>
        <end position="774"/>
    </location>
</feature>
<feature type="signal peptide" evidence="10">
    <location>
        <begin position="1"/>
        <end position="21"/>
    </location>
</feature>
<dbReference type="Pfam" id="PF03793">
    <property type="entry name" value="PASTA"/>
    <property type="match status" value="1"/>
</dbReference>
<dbReference type="CDD" id="cd06577">
    <property type="entry name" value="PASTA_pknB"/>
    <property type="match status" value="2"/>
</dbReference>
<gene>
    <name evidence="12" type="primary">pbpG2</name>
    <name evidence="12" type="ORF">AXFE_32600</name>
</gene>
<dbReference type="InterPro" id="IPR005543">
    <property type="entry name" value="PASTA_dom"/>
</dbReference>
<evidence type="ECO:0000256" key="10">
    <source>
        <dbReference type="SAM" id="SignalP"/>
    </source>
</evidence>
<dbReference type="GO" id="GO:0008955">
    <property type="term" value="F:peptidoglycan glycosyltransferase activity"/>
    <property type="evidence" value="ECO:0007669"/>
    <property type="project" value="UniProtKB-EC"/>
</dbReference>
<keyword evidence="10" id="KW-0732">Signal</keyword>
<dbReference type="Pfam" id="PF00905">
    <property type="entry name" value="Transpeptidase"/>
    <property type="match status" value="1"/>
</dbReference>
<dbReference type="GO" id="GO:0008658">
    <property type="term" value="F:penicillin binding"/>
    <property type="evidence" value="ECO:0007669"/>
    <property type="project" value="InterPro"/>
</dbReference>
<dbReference type="PANTHER" id="PTHR32282">
    <property type="entry name" value="BINDING PROTEIN TRANSPEPTIDASE, PUTATIVE-RELATED"/>
    <property type="match status" value="1"/>
</dbReference>
<organism evidence="12 13">
    <name type="scientific">Acidithrix ferrooxidans</name>
    <dbReference type="NCBI Taxonomy" id="1280514"/>
    <lineage>
        <taxon>Bacteria</taxon>
        <taxon>Bacillati</taxon>
        <taxon>Actinomycetota</taxon>
        <taxon>Acidimicrobiia</taxon>
        <taxon>Acidimicrobiales</taxon>
        <taxon>Acidimicrobiaceae</taxon>
        <taxon>Acidithrix</taxon>
    </lineage>
</organism>
<keyword evidence="13" id="KW-1185">Reference proteome</keyword>
<evidence type="ECO:0000256" key="5">
    <source>
        <dbReference type="ARBA" id="ARBA00022801"/>
    </source>
</evidence>